<dbReference type="Gene3D" id="3.40.1190.20">
    <property type="match status" value="1"/>
</dbReference>
<dbReference type="SUPFAM" id="SSF53613">
    <property type="entry name" value="Ribokinase-like"/>
    <property type="match status" value="1"/>
</dbReference>
<dbReference type="AlphaFoldDB" id="A0A6A3ARW2"/>
<evidence type="ECO:0000259" key="1">
    <source>
        <dbReference type="Pfam" id="PF00294"/>
    </source>
</evidence>
<dbReference type="PANTHER" id="PTHR47826">
    <property type="entry name" value="OS03G0164700 PROTEIN"/>
    <property type="match status" value="1"/>
</dbReference>
<gene>
    <name evidence="2" type="ORF">F3Y22_tig00110419pilonHSYRG00084</name>
</gene>
<dbReference type="Pfam" id="PF00294">
    <property type="entry name" value="PfkB"/>
    <property type="match status" value="1"/>
</dbReference>
<reference evidence="2" key="1">
    <citation type="submission" date="2019-09" db="EMBL/GenBank/DDBJ databases">
        <title>Draft genome information of white flower Hibiscus syriacus.</title>
        <authorList>
            <person name="Kim Y.-M."/>
        </authorList>
    </citation>
    <scope>NUCLEOTIDE SEQUENCE [LARGE SCALE GENOMIC DNA]</scope>
    <source>
        <strain evidence="2">YM2019G1</strain>
    </source>
</reference>
<keyword evidence="3" id="KW-1185">Reference proteome</keyword>
<proteinExistence type="predicted"/>
<dbReference type="InterPro" id="IPR029056">
    <property type="entry name" value="Ribokinase-like"/>
</dbReference>
<evidence type="ECO:0000313" key="2">
    <source>
        <dbReference type="EMBL" id="KAE8705629.1"/>
    </source>
</evidence>
<name>A0A6A3ARW2_HIBSY</name>
<dbReference type="EMBL" id="VEPZ02000980">
    <property type="protein sequence ID" value="KAE8705629.1"/>
    <property type="molecule type" value="Genomic_DNA"/>
</dbReference>
<organism evidence="2 3">
    <name type="scientific">Hibiscus syriacus</name>
    <name type="common">Rose of Sharon</name>
    <dbReference type="NCBI Taxonomy" id="106335"/>
    <lineage>
        <taxon>Eukaryota</taxon>
        <taxon>Viridiplantae</taxon>
        <taxon>Streptophyta</taxon>
        <taxon>Embryophyta</taxon>
        <taxon>Tracheophyta</taxon>
        <taxon>Spermatophyta</taxon>
        <taxon>Magnoliopsida</taxon>
        <taxon>eudicotyledons</taxon>
        <taxon>Gunneridae</taxon>
        <taxon>Pentapetalae</taxon>
        <taxon>rosids</taxon>
        <taxon>malvids</taxon>
        <taxon>Malvales</taxon>
        <taxon>Malvaceae</taxon>
        <taxon>Malvoideae</taxon>
        <taxon>Hibiscus</taxon>
    </lineage>
</organism>
<sequence>MDIIMDGPRGHQQTSKVVFGKAISSYETLLYLVLVDPSQKHGFCSRADFSKEPAFSWMNTLSEEVKGAIKRTRIMFCNGYGFDDLSPDVIVSAVENAVEVGTSVFFDPEPRRKSLLSGTAEEQKALRHLLRMSDVLILTADEVESLTGIANPILEGHELLKKGNRAKWVVVKMGSKGSILITKSDITCAPAFKVKIIDTVGYGDSFVAAIAFGFIHDIPLVITLAFANVVGAAAVVGCGAGWNVATLKKVVELIETPDLNEDDKFWNELLGDHLN</sequence>
<dbReference type="CDD" id="cd00287">
    <property type="entry name" value="ribokinase_pfkB_like"/>
    <property type="match status" value="1"/>
</dbReference>
<comment type="caution">
    <text evidence="2">The sequence shown here is derived from an EMBL/GenBank/DDBJ whole genome shotgun (WGS) entry which is preliminary data.</text>
</comment>
<dbReference type="Proteomes" id="UP000436088">
    <property type="component" value="Unassembled WGS sequence"/>
</dbReference>
<dbReference type="PANTHER" id="PTHR47826:SF1">
    <property type="entry name" value="OS03G0164700 PROTEIN"/>
    <property type="match status" value="1"/>
</dbReference>
<dbReference type="InterPro" id="IPR011611">
    <property type="entry name" value="PfkB_dom"/>
</dbReference>
<feature type="domain" description="Carbohydrate kinase PfkB" evidence="1">
    <location>
        <begin position="64"/>
        <end position="236"/>
    </location>
</feature>
<evidence type="ECO:0000313" key="3">
    <source>
        <dbReference type="Proteomes" id="UP000436088"/>
    </source>
</evidence>
<protein>
    <submittedName>
        <fullName evidence="2">MuDR family transposase</fullName>
    </submittedName>
</protein>
<accession>A0A6A3ARW2</accession>